<dbReference type="EMBL" id="FZPH01000021">
    <property type="protein sequence ID" value="SNT65341.1"/>
    <property type="molecule type" value="Genomic_DNA"/>
</dbReference>
<accession>A0A239PE47</accession>
<dbReference type="InterPro" id="IPR004360">
    <property type="entry name" value="Glyas_Fos-R_dOase_dom"/>
</dbReference>
<dbReference type="PANTHER" id="PTHR34109:SF1">
    <property type="entry name" value="VOC DOMAIN-CONTAINING PROTEIN"/>
    <property type="match status" value="1"/>
</dbReference>
<dbReference type="SUPFAM" id="SSF54593">
    <property type="entry name" value="Glyoxalase/Bleomycin resistance protein/Dihydroxybiphenyl dioxygenase"/>
    <property type="match status" value="1"/>
</dbReference>
<dbReference type="Gene3D" id="3.30.720.110">
    <property type="match status" value="1"/>
</dbReference>
<sequence>MELVTEVIPRLVVADGAGAVAFYQRALGAAEGKRYTDDEGRIIHTELTIGSSRLHLKDEDSGDRAPTSLGGTPVIMHLGVTDADAAAASLVEAGATTVFPVADHGYGMKDGRFADPFGHLWIVSEPLVEA</sequence>
<keyword evidence="3" id="KW-1185">Reference proteome</keyword>
<dbReference type="Gene3D" id="3.30.720.120">
    <property type="match status" value="1"/>
</dbReference>
<dbReference type="PROSITE" id="PS51819">
    <property type="entry name" value="VOC"/>
    <property type="match status" value="1"/>
</dbReference>
<dbReference type="InterPro" id="IPR037523">
    <property type="entry name" value="VOC_core"/>
</dbReference>
<dbReference type="Pfam" id="PF00903">
    <property type="entry name" value="Glyoxalase"/>
    <property type="match status" value="1"/>
</dbReference>
<dbReference type="AlphaFoldDB" id="A0A239PE47"/>
<proteinExistence type="predicted"/>
<evidence type="ECO:0000313" key="3">
    <source>
        <dbReference type="Proteomes" id="UP000198362"/>
    </source>
</evidence>
<name>A0A239PE47_9ACTN</name>
<protein>
    <submittedName>
        <fullName evidence="2">Uncharacterized conserved protein PhnB, glyoxalase superfamily</fullName>
    </submittedName>
</protein>
<reference evidence="2 3" key="1">
    <citation type="submission" date="2017-06" db="EMBL/GenBank/DDBJ databases">
        <authorList>
            <person name="Kim H.J."/>
            <person name="Triplett B.A."/>
        </authorList>
    </citation>
    <scope>NUCLEOTIDE SEQUENCE [LARGE SCALE GENOMIC DNA]</scope>
    <source>
        <strain evidence="2 3">CGMCC 4.5593</strain>
    </source>
</reference>
<evidence type="ECO:0000259" key="1">
    <source>
        <dbReference type="PROSITE" id="PS51819"/>
    </source>
</evidence>
<dbReference type="PANTHER" id="PTHR34109">
    <property type="entry name" value="BNAUNNG04460D PROTEIN-RELATED"/>
    <property type="match status" value="1"/>
</dbReference>
<dbReference type="OrthoDB" id="9795306at2"/>
<gene>
    <name evidence="2" type="ORF">SAMN05421812_121112</name>
</gene>
<dbReference type="RefSeq" id="WP_089255028.1">
    <property type="nucleotide sequence ID" value="NZ_FZPH01000021.1"/>
</dbReference>
<dbReference type="CDD" id="cd07246">
    <property type="entry name" value="VOC_like"/>
    <property type="match status" value="1"/>
</dbReference>
<feature type="domain" description="VOC" evidence="1">
    <location>
        <begin position="1"/>
        <end position="126"/>
    </location>
</feature>
<dbReference type="InterPro" id="IPR029068">
    <property type="entry name" value="Glyas_Bleomycin-R_OHBP_Dase"/>
</dbReference>
<evidence type="ECO:0000313" key="2">
    <source>
        <dbReference type="EMBL" id="SNT65341.1"/>
    </source>
</evidence>
<dbReference type="Proteomes" id="UP000198362">
    <property type="component" value="Unassembled WGS sequence"/>
</dbReference>
<organism evidence="2 3">
    <name type="scientific">Asanoa hainanensis</name>
    <dbReference type="NCBI Taxonomy" id="560556"/>
    <lineage>
        <taxon>Bacteria</taxon>
        <taxon>Bacillati</taxon>
        <taxon>Actinomycetota</taxon>
        <taxon>Actinomycetes</taxon>
        <taxon>Micromonosporales</taxon>
        <taxon>Micromonosporaceae</taxon>
        <taxon>Asanoa</taxon>
    </lineage>
</organism>